<evidence type="ECO:0000256" key="1">
    <source>
        <dbReference type="ARBA" id="ARBA00022527"/>
    </source>
</evidence>
<dbReference type="SMART" id="SM00261">
    <property type="entry name" value="FU"/>
    <property type="match status" value="5"/>
</dbReference>
<keyword evidence="8" id="KW-0418">Kinase</keyword>
<evidence type="ECO:0000256" key="3">
    <source>
        <dbReference type="ARBA" id="ARBA00022840"/>
    </source>
</evidence>
<dbReference type="GO" id="GO:0004674">
    <property type="term" value="F:protein serine/threonine kinase activity"/>
    <property type="evidence" value="ECO:0007669"/>
    <property type="project" value="UniProtKB-KW"/>
</dbReference>
<evidence type="ECO:0000259" key="7">
    <source>
        <dbReference type="PROSITE" id="PS50011"/>
    </source>
</evidence>
<dbReference type="Gene3D" id="3.30.200.20">
    <property type="entry name" value="Phosphorylase Kinase, domain 1"/>
    <property type="match status" value="1"/>
</dbReference>
<keyword evidence="9" id="KW-1185">Reference proteome</keyword>
<keyword evidence="3 4" id="KW-0067">ATP-binding</keyword>
<dbReference type="InterPro" id="IPR006212">
    <property type="entry name" value="Furin_repeat"/>
</dbReference>
<evidence type="ECO:0000256" key="6">
    <source>
        <dbReference type="SAM" id="Phobius"/>
    </source>
</evidence>
<evidence type="ECO:0000256" key="2">
    <source>
        <dbReference type="ARBA" id="ARBA00022741"/>
    </source>
</evidence>
<dbReference type="InterPro" id="IPR008271">
    <property type="entry name" value="Ser/Thr_kinase_AS"/>
</dbReference>
<keyword evidence="1" id="KW-0723">Serine/threonine-protein kinase</keyword>
<feature type="region of interest" description="Disordered" evidence="5">
    <location>
        <begin position="857"/>
        <end position="880"/>
    </location>
</feature>
<evidence type="ECO:0000313" key="8">
    <source>
        <dbReference type="EMBL" id="ELP88900.1"/>
    </source>
</evidence>
<accession>A0A0A1U9U7</accession>
<dbReference type="Pfam" id="PF00069">
    <property type="entry name" value="Pkinase"/>
    <property type="match status" value="1"/>
</dbReference>
<dbReference type="SUPFAM" id="SSF56112">
    <property type="entry name" value="Protein kinase-like (PK-like)"/>
    <property type="match status" value="1"/>
</dbReference>
<dbReference type="PANTHER" id="PTHR45756">
    <property type="entry name" value="PALMITOYLTRANSFERASE"/>
    <property type="match status" value="1"/>
</dbReference>
<dbReference type="InterPro" id="IPR001245">
    <property type="entry name" value="Ser-Thr/Tyr_kinase_cat_dom"/>
</dbReference>
<dbReference type="PANTHER" id="PTHR45756:SF1">
    <property type="entry name" value="PROTEIN KINASE DOMAIN CONTAINING PROTEIN"/>
    <property type="match status" value="1"/>
</dbReference>
<dbReference type="InterPro" id="IPR000719">
    <property type="entry name" value="Prot_kinase_dom"/>
</dbReference>
<evidence type="ECO:0000256" key="4">
    <source>
        <dbReference type="PROSITE-ProRule" id="PRU10141"/>
    </source>
</evidence>
<feature type="domain" description="Protein kinase" evidence="7">
    <location>
        <begin position="568"/>
        <end position="832"/>
    </location>
</feature>
<dbReference type="InterPro" id="IPR053215">
    <property type="entry name" value="TKL_Ser/Thr_kinase"/>
</dbReference>
<dbReference type="SMART" id="SM00220">
    <property type="entry name" value="S_TKc"/>
    <property type="match status" value="1"/>
</dbReference>
<keyword evidence="6" id="KW-1133">Transmembrane helix</keyword>
<keyword evidence="6" id="KW-0472">Membrane</keyword>
<dbReference type="VEuPathDB" id="AmoebaDB:EIN_476120"/>
<dbReference type="InterPro" id="IPR011009">
    <property type="entry name" value="Kinase-like_dom_sf"/>
</dbReference>
<dbReference type="KEGG" id="eiv:EIN_476120"/>
<dbReference type="PROSITE" id="PS00107">
    <property type="entry name" value="PROTEIN_KINASE_ATP"/>
    <property type="match status" value="1"/>
</dbReference>
<dbReference type="GeneID" id="14887822"/>
<evidence type="ECO:0000256" key="5">
    <source>
        <dbReference type="SAM" id="MobiDB-lite"/>
    </source>
</evidence>
<feature type="binding site" evidence="4">
    <location>
        <position position="596"/>
    </location>
    <ligand>
        <name>ATP</name>
        <dbReference type="ChEBI" id="CHEBI:30616"/>
    </ligand>
</feature>
<keyword evidence="8" id="KW-0808">Transferase</keyword>
<keyword evidence="6" id="KW-0812">Transmembrane</keyword>
<dbReference type="OrthoDB" id="339325at2759"/>
<dbReference type="EMBL" id="KB206689">
    <property type="protein sequence ID" value="ELP88900.1"/>
    <property type="molecule type" value="Genomic_DNA"/>
</dbReference>
<keyword evidence="2 4" id="KW-0547">Nucleotide-binding</keyword>
<name>A0A0A1U9U7_ENTIV</name>
<dbReference type="PROSITE" id="PS00108">
    <property type="entry name" value="PROTEIN_KINASE_ST"/>
    <property type="match status" value="1"/>
</dbReference>
<dbReference type="GO" id="GO:0005524">
    <property type="term" value="F:ATP binding"/>
    <property type="evidence" value="ECO:0007669"/>
    <property type="project" value="UniProtKB-UniRule"/>
</dbReference>
<dbReference type="InterPro" id="IPR000742">
    <property type="entry name" value="EGF"/>
</dbReference>
<dbReference type="PROSITE" id="PS50011">
    <property type="entry name" value="PROTEIN_KINASE_DOM"/>
    <property type="match status" value="1"/>
</dbReference>
<sequence>MEDRCEGCNNGFRLENGKCVNCADNCNICIENVTASGDPSKSICTQCAEGYIMKNGACKSLVELNCLEGDVFYGCFECLSGYFFNSDLDCEKCEEKCGECVNTKDTCLTCGEKYYFSRETNDCILVGDNCEISDQSGCLSCVDGTTVGTELDPGWYVPIGSQVCVNCDEECKLCSKESYRCTACISGYTLIKNESEDFYRCKKQSEHCMNSELGYCTQCQDGYFVKGDDIKDCIKCDESCATCKDITSCNTCNEDYFMPKYFQDNNIKMLCYPKAEINETCETNANGCGECHDGYYMNKEDLKEYKCSVCPKECLTCKFNNTDSSNYSVGNIVCTLCPTDKEYVNNGKCHLCSEIDNCISCAGEKCTKCSEGFSLTSDGLECYRTRWELIIPFVVIGVLILIVIVITFVVVILVRKRKSAKTENKEIRPFKVGNELEMLLMLADNEKFPLKTDKWVLNFGLVKEHAKVGQEYNEVVNLANMTDKTYYFEFHMTPSHRYEMEIYPLSGTLKPSTAVQITFRITMLCTASVYDHIGITAVDVEEDVKETAKFTMGFEAEVSTKLDHTELLPIMPAIGEGAFGIVFKGKYRGRDVAIKKMKARNLTIDQEKQFTHEINMLTQLRSMVVIEYVGAVFTEGEISIVTEYAEYGSLSKVWGKYPIDHQMKMKILNDFAVALAFIHENEFIHRDVKGENLLIFSMNPHTPISSKLTDFGTCRSISENALKIRALSQSIGTPTYMPPECLENNTNYGYPVDVYSFGIVLYETFIEGNAYENDDRFTQPWVIPQFVIEGNRLEKPREMEDYYWDLIEKCWKQKAEERPTFLDILDIMKTWDVDIERSYSVVMEMRKNQMKRNTGELNQFEEQSDIDNISLPSTTSSDYF</sequence>
<dbReference type="Gene3D" id="1.10.510.10">
    <property type="entry name" value="Transferase(Phosphotransferase) domain 1"/>
    <property type="match status" value="1"/>
</dbReference>
<dbReference type="Gene3D" id="2.10.220.10">
    <property type="entry name" value="Hormone Receptor, Insulin-like Growth Factor Receptor 1, Chain A, domain 2"/>
    <property type="match status" value="1"/>
</dbReference>
<dbReference type="RefSeq" id="XP_004255671.1">
    <property type="nucleotide sequence ID" value="XM_004255623.1"/>
</dbReference>
<dbReference type="SMART" id="SM00181">
    <property type="entry name" value="EGF"/>
    <property type="match status" value="2"/>
</dbReference>
<reference evidence="8 9" key="1">
    <citation type="submission" date="2012-10" db="EMBL/GenBank/DDBJ databases">
        <authorList>
            <person name="Zafar N."/>
            <person name="Inman J."/>
            <person name="Hall N."/>
            <person name="Lorenzi H."/>
            <person name="Caler E."/>
        </authorList>
    </citation>
    <scope>NUCLEOTIDE SEQUENCE [LARGE SCALE GENOMIC DNA]</scope>
    <source>
        <strain evidence="8 9">IP1</strain>
    </source>
</reference>
<gene>
    <name evidence="8" type="ORF">EIN_476120</name>
</gene>
<organism evidence="8 9">
    <name type="scientific">Entamoeba invadens IP1</name>
    <dbReference type="NCBI Taxonomy" id="370355"/>
    <lineage>
        <taxon>Eukaryota</taxon>
        <taxon>Amoebozoa</taxon>
        <taxon>Evosea</taxon>
        <taxon>Archamoebae</taxon>
        <taxon>Mastigamoebida</taxon>
        <taxon>Entamoebidae</taxon>
        <taxon>Entamoeba</taxon>
    </lineage>
</organism>
<dbReference type="AlphaFoldDB" id="A0A0A1U9U7"/>
<dbReference type="PRINTS" id="PR00109">
    <property type="entry name" value="TYRKINASE"/>
</dbReference>
<protein>
    <submittedName>
        <fullName evidence="8">Serine-threonine protein kinase, putative</fullName>
    </submittedName>
</protein>
<evidence type="ECO:0000313" key="9">
    <source>
        <dbReference type="Proteomes" id="UP000014680"/>
    </source>
</evidence>
<feature type="transmembrane region" description="Helical" evidence="6">
    <location>
        <begin position="389"/>
        <end position="414"/>
    </location>
</feature>
<dbReference type="InterPro" id="IPR017441">
    <property type="entry name" value="Protein_kinase_ATP_BS"/>
</dbReference>
<dbReference type="Proteomes" id="UP000014680">
    <property type="component" value="Unassembled WGS sequence"/>
</dbReference>
<dbReference type="SUPFAM" id="SSF57184">
    <property type="entry name" value="Growth factor receptor domain"/>
    <property type="match status" value="3"/>
</dbReference>
<proteinExistence type="predicted"/>
<dbReference type="InterPro" id="IPR009030">
    <property type="entry name" value="Growth_fac_rcpt_cys_sf"/>
</dbReference>